<dbReference type="InterPro" id="IPR011013">
    <property type="entry name" value="Gal_mutarotase_sf_dom"/>
</dbReference>
<dbReference type="EMBL" id="CP000321">
    <property type="protein sequence ID" value="ABE64961.1"/>
    <property type="molecule type" value="Genomic_DNA"/>
</dbReference>
<dbReference type="GO" id="GO:0004553">
    <property type="term" value="F:hydrolase activity, hydrolyzing O-glycosyl compounds"/>
    <property type="evidence" value="ECO:0007669"/>
    <property type="project" value="TreeGrafter"/>
</dbReference>
<evidence type="ECO:0000259" key="4">
    <source>
        <dbReference type="Pfam" id="PF03633"/>
    </source>
</evidence>
<keyword evidence="6" id="KW-0378">Hydrolase</keyword>
<dbReference type="OrthoDB" id="414934at2"/>
<protein>
    <submittedName>
        <fullName evidence="6">Beta-phosphoglucomutase hydrolase</fullName>
    </submittedName>
</protein>
<dbReference type="InterPro" id="IPR037018">
    <property type="entry name" value="GH65_N"/>
</dbReference>
<dbReference type="InterPro" id="IPR023198">
    <property type="entry name" value="PGP-like_dom2"/>
</dbReference>
<dbReference type="InterPro" id="IPR005195">
    <property type="entry name" value="Glyco_hydro_65_M"/>
</dbReference>
<evidence type="ECO:0000256" key="1">
    <source>
        <dbReference type="ARBA" id="ARBA00006171"/>
    </source>
</evidence>
<feature type="domain" description="Glycoside hydrolase family 65 central catalytic" evidence="3">
    <location>
        <begin position="575"/>
        <end position="971"/>
    </location>
</feature>
<dbReference type="Gene3D" id="1.50.10.10">
    <property type="match status" value="1"/>
</dbReference>
<reference evidence="7" key="1">
    <citation type="submission" date="2006-03" db="EMBL/GenBank/DDBJ databases">
        <title>Complete sequence of plasmid 2 of Nitrobacter hamburgensis X14.</title>
        <authorList>
            <consortium name="US DOE Joint Genome Institute"/>
            <person name="Copeland A."/>
            <person name="Lucas S."/>
            <person name="Lapidus A."/>
            <person name="Barry K."/>
            <person name="Detter J.C."/>
            <person name="Glavina del Rio T."/>
            <person name="Hammon N."/>
            <person name="Israni S."/>
            <person name="Dalin E."/>
            <person name="Tice H."/>
            <person name="Pitluck S."/>
            <person name="Chain P."/>
            <person name="Malfatti S."/>
            <person name="Shin M."/>
            <person name="Vergez L."/>
            <person name="Schmutz J."/>
            <person name="Larimer F."/>
            <person name="Land M."/>
            <person name="Hauser L."/>
            <person name="Kyrpides N."/>
            <person name="Ivanova N."/>
            <person name="Ward B."/>
            <person name="Arp D."/>
            <person name="Klotz M."/>
            <person name="Stein L."/>
            <person name="O'Mullan G."/>
            <person name="Starkenburg S."/>
            <person name="Sayavedra L."/>
            <person name="Poret-Peterson A.T."/>
            <person name="Gentry M.E."/>
            <person name="Bruce D."/>
            <person name="Richardson P."/>
        </authorList>
    </citation>
    <scope>NUCLEOTIDE SEQUENCE [LARGE SCALE GENOMIC DNA]</scope>
    <source>
        <strain evidence="7">DSM 10229 / NCIMB 13809 / X14</strain>
        <plasmid evidence="7">Plasmid pNITHX2</plasmid>
    </source>
</reference>
<dbReference type="Pfam" id="PF03636">
    <property type="entry name" value="Glyco_hydro_65N"/>
    <property type="match status" value="1"/>
</dbReference>
<evidence type="ECO:0000259" key="5">
    <source>
        <dbReference type="Pfam" id="PF03636"/>
    </source>
</evidence>
<dbReference type="InterPro" id="IPR008928">
    <property type="entry name" value="6-hairpin_glycosidase_sf"/>
</dbReference>
<evidence type="ECO:0000313" key="6">
    <source>
        <dbReference type="EMBL" id="ABE64961.1"/>
    </source>
</evidence>
<dbReference type="SUPFAM" id="SSF74650">
    <property type="entry name" value="Galactose mutarotase-like"/>
    <property type="match status" value="1"/>
</dbReference>
<dbReference type="AlphaFoldDB" id="Q1QFN6"/>
<dbReference type="GO" id="GO:0005975">
    <property type="term" value="P:carbohydrate metabolic process"/>
    <property type="evidence" value="ECO:0007669"/>
    <property type="project" value="InterPro"/>
</dbReference>
<dbReference type="CAZy" id="GH65">
    <property type="family name" value="Glycoside Hydrolase Family 65"/>
</dbReference>
<comment type="similarity">
    <text evidence="1">Belongs to the HAD-like hydrolase superfamily. CbbY/CbbZ/Gph/YieH family.</text>
</comment>
<dbReference type="Gene3D" id="3.40.50.1000">
    <property type="entry name" value="HAD superfamily/HAD-like"/>
    <property type="match status" value="1"/>
</dbReference>
<dbReference type="InterPro" id="IPR010976">
    <property type="entry name" value="B-phosphoglucomutase_hydrolase"/>
</dbReference>
<dbReference type="Gene3D" id="2.60.420.10">
    <property type="entry name" value="Maltose phosphorylase, domain 3"/>
    <property type="match status" value="1"/>
</dbReference>
<dbReference type="Proteomes" id="UP000001953">
    <property type="component" value="Plasmid 2"/>
</dbReference>
<dbReference type="InterPro" id="IPR036412">
    <property type="entry name" value="HAD-like_sf"/>
</dbReference>
<keyword evidence="7" id="KW-1185">Reference proteome</keyword>
<dbReference type="InterPro" id="IPR023214">
    <property type="entry name" value="HAD_sf"/>
</dbReference>
<proteinExistence type="inferred from homology"/>
<evidence type="ECO:0000313" key="7">
    <source>
        <dbReference type="Proteomes" id="UP000001953"/>
    </source>
</evidence>
<dbReference type="eggNOG" id="COG0637">
    <property type="taxonomic scope" value="Bacteria"/>
</dbReference>
<dbReference type="SUPFAM" id="SSF56784">
    <property type="entry name" value="HAD-like"/>
    <property type="match status" value="1"/>
</dbReference>
<dbReference type="GO" id="GO:0016757">
    <property type="term" value="F:glycosyltransferase activity"/>
    <property type="evidence" value="ECO:0007669"/>
    <property type="project" value="UniProtKB-ARBA"/>
</dbReference>
<dbReference type="InterPro" id="IPR006439">
    <property type="entry name" value="HAD-SF_hydro_IA"/>
</dbReference>
<feature type="domain" description="Glycoside hydrolase family 65 N-terminal" evidence="5">
    <location>
        <begin position="261"/>
        <end position="516"/>
    </location>
</feature>
<dbReference type="NCBIfam" id="TIGR01509">
    <property type="entry name" value="HAD-SF-IA-v3"/>
    <property type="match status" value="1"/>
</dbReference>
<dbReference type="HOGENOM" id="CLU_006285_1_0_5"/>
<geneLocation type="plasmid" evidence="7">
    <name>pNITHX2</name>
</geneLocation>
<dbReference type="RefSeq" id="WP_011505185.1">
    <property type="nucleotide sequence ID" value="NC_007960.1"/>
</dbReference>
<keyword evidence="6" id="KW-0614">Plasmid</keyword>
<dbReference type="NCBIfam" id="TIGR02009">
    <property type="entry name" value="PGMB-YQAB-SF"/>
    <property type="match status" value="1"/>
</dbReference>
<dbReference type="GO" id="GO:0030246">
    <property type="term" value="F:carbohydrate binding"/>
    <property type="evidence" value="ECO:0007669"/>
    <property type="project" value="InterPro"/>
</dbReference>
<dbReference type="PANTHER" id="PTHR11051">
    <property type="entry name" value="GLYCOSYL HYDROLASE-RELATED"/>
    <property type="match status" value="1"/>
</dbReference>
<evidence type="ECO:0000259" key="3">
    <source>
        <dbReference type="Pfam" id="PF03632"/>
    </source>
</evidence>
<dbReference type="PANTHER" id="PTHR11051:SF8">
    <property type="entry name" value="PROTEIN-GLUCOSYLGALACTOSYLHYDROXYLYSINE GLUCOSIDASE"/>
    <property type="match status" value="1"/>
</dbReference>
<dbReference type="InterPro" id="IPR012341">
    <property type="entry name" value="6hp_glycosidase-like_sf"/>
</dbReference>
<dbReference type="SFLD" id="SFLDG01129">
    <property type="entry name" value="C1.5:_HAD__Beta-PGM__Phosphata"/>
    <property type="match status" value="1"/>
</dbReference>
<feature type="region of interest" description="Disordered" evidence="2">
    <location>
        <begin position="1065"/>
        <end position="1088"/>
    </location>
</feature>
<dbReference type="eggNOG" id="COG1554">
    <property type="taxonomic scope" value="Bacteria"/>
</dbReference>
<feature type="domain" description="Glycoside hydrolase family 65 C-terminal" evidence="4">
    <location>
        <begin position="982"/>
        <end position="1040"/>
    </location>
</feature>
<dbReference type="Gene3D" id="1.10.150.240">
    <property type="entry name" value="Putative phosphatase, domain 2"/>
    <property type="match status" value="1"/>
</dbReference>
<dbReference type="SUPFAM" id="SSF48208">
    <property type="entry name" value="Six-hairpin glycosidases"/>
    <property type="match status" value="1"/>
</dbReference>
<accession>Q1QFN6</accession>
<dbReference type="SFLD" id="SFLDS00003">
    <property type="entry name" value="Haloacid_Dehalogenase"/>
    <property type="match status" value="1"/>
</dbReference>
<organism evidence="6 7">
    <name type="scientific">Nitrobacter hamburgensis (strain DSM 10229 / NCIMB 13809 / X14)</name>
    <dbReference type="NCBI Taxonomy" id="323097"/>
    <lineage>
        <taxon>Bacteria</taxon>
        <taxon>Pseudomonadati</taxon>
        <taxon>Pseudomonadota</taxon>
        <taxon>Alphaproteobacteria</taxon>
        <taxon>Hyphomicrobiales</taxon>
        <taxon>Nitrobacteraceae</taxon>
        <taxon>Nitrobacter</taxon>
    </lineage>
</organism>
<dbReference type="Pfam" id="PF03632">
    <property type="entry name" value="Glyco_hydro_65m"/>
    <property type="match status" value="1"/>
</dbReference>
<dbReference type="KEGG" id="nha:Nham_4370"/>
<dbReference type="FunFam" id="1.50.10.10:FF:000053">
    <property type="entry name" value="Putative glycosyl hydrolase"/>
    <property type="match status" value="1"/>
</dbReference>
<name>Q1QFN6_NITHX</name>
<dbReference type="InterPro" id="IPR005196">
    <property type="entry name" value="Glyco_hydro_65_N"/>
</dbReference>
<dbReference type="Gene3D" id="2.70.98.40">
    <property type="entry name" value="Glycoside hydrolase, family 65, N-terminal domain"/>
    <property type="match status" value="1"/>
</dbReference>
<gene>
    <name evidence="6" type="ordered locus">Nham_4370</name>
</gene>
<evidence type="ECO:0000256" key="2">
    <source>
        <dbReference type="SAM" id="MobiDB-lite"/>
    </source>
</evidence>
<sequence>MQVVITLSPRDYDAVLFDLDGVLTRTATVHASAWKKLFDGFLEQHATQSGEPFVPFDIDADYPRYVDGKSRYDGVASFLKSRRIELPLGTPEDGAEVQSVHALGNLKDRYFLEHLKRDGVDPYETSVALVRKLRALEIKTAVVSSSVNCAEVLEAAGITQLFDARVDGTDITRLKLTGKPAPDAFLEAARRVGAEASRGVVVEDAIVGVAAGHAGRFGCVIGVDRSGHAMALRDAGADVVVTDLAQVQVAVEPPSTWSLAYEGFDPAQEGIREALCTLGNGYFATRGAAAGPIANDIHYPGTYLAGGYNRLRTNIASRVVESEDLVNCPNWLALEFRMAEQDWFDARTVKLLSYHQELDLRNGMLLRSVGFEDAEGRRSTLKERRLISMGSMHLGALELTLTADNWSACVTVRSAIDGRVINAGAKLYRKFNNKHLEPLTSEVVDEDSMCLQVRTCQSNIHVAQAARTRAFLDGQILTVQRRVIEEPGYIGQELKIDVKQGERLVLEKLASFYTSRDQAISECALEARKAIARVGRFDALMADHVLAWRHLWHRFDVHIQPAEPGFRMNVQMLLRLDMFHLLQAVSPNSIGIDIGVPARGWTGEAYQGHVFWDELFIFPFFNYRMPEITRSLLMYRYRRLGEARAAAIAAGYKGAMFPWQSGSDGQEETQALNLNPRSQRWVPDNSYLQRHVGSAIAYNVWQYFQVTHDVEFLNSYGAELILDIACFWSSIATFDDVRGRYEIRGVMGPDEFHDGTPDSATPGLNNNAYSNIMAVWVLCRALEVHDLLSKVRRAELTTQLGLSAEEIARWGDISRKMYVPFHDDGIISQFEGYEKLREFDWEDYRARYGNIQRLDLILEMENDSANRYKLSKQADVLMLFYLFSAEEIGELFERLGYPFEYETIPRNVAYYAARSSHGSTLCRVVHAWVLARSDRQRAMDFFAEALQSDVSDIQQGTTAEGIHLGAMAGTVDLMQRVSTGIEVRGDVLRLNPELPQEIERLDMSIRYRGHSLDLRLTRDSLTVHGHDDAAAPISLCIDGKLCEFLGGTTRVFQLNGNAADSEIVEKEPADGRARLHDRLGDSGEAEYR</sequence>
<dbReference type="Pfam" id="PF03633">
    <property type="entry name" value="Glyco_hydro_65C"/>
    <property type="match status" value="1"/>
</dbReference>
<dbReference type="Pfam" id="PF00702">
    <property type="entry name" value="Hydrolase"/>
    <property type="match status" value="1"/>
</dbReference>
<dbReference type="InterPro" id="IPR005194">
    <property type="entry name" value="Glyco_hydro_65_C"/>
</dbReference>